<dbReference type="KEGG" id="maj:MAA_09523"/>
<dbReference type="InterPro" id="IPR050131">
    <property type="entry name" value="Peptidase_S8_subtilisin-like"/>
</dbReference>
<evidence type="ECO:0000256" key="6">
    <source>
        <dbReference type="PROSITE-ProRule" id="PRU01240"/>
    </source>
</evidence>
<dbReference type="InterPro" id="IPR036852">
    <property type="entry name" value="Peptidase_S8/S53_dom_sf"/>
</dbReference>
<protein>
    <submittedName>
        <fullName evidence="9">Peptidase S8/S53, subtilisin/kexin/sedolisin</fullName>
    </submittedName>
</protein>
<feature type="domain" description="C5a peptidase/Subtilisin-like protease SBT2-like Fn3-like" evidence="8">
    <location>
        <begin position="490"/>
        <end position="600"/>
    </location>
</feature>
<feature type="active site" description="Charge relay system" evidence="6">
    <location>
        <position position="413"/>
    </location>
</feature>
<organism evidence="9 10">
    <name type="scientific">Metarhizium robertsii (strain ARSEF 23 / ATCC MYA-3075)</name>
    <name type="common">Metarhizium anisopliae (strain ARSEF 23)</name>
    <dbReference type="NCBI Taxonomy" id="655844"/>
    <lineage>
        <taxon>Eukaryota</taxon>
        <taxon>Fungi</taxon>
        <taxon>Dikarya</taxon>
        <taxon>Ascomycota</taxon>
        <taxon>Pezizomycotina</taxon>
        <taxon>Sordariomycetes</taxon>
        <taxon>Hypocreomycetidae</taxon>
        <taxon>Hypocreales</taxon>
        <taxon>Clavicipitaceae</taxon>
        <taxon>Metarhizium</taxon>
    </lineage>
</organism>
<evidence type="ECO:0000259" key="8">
    <source>
        <dbReference type="Pfam" id="PF06280"/>
    </source>
</evidence>
<dbReference type="Pfam" id="PF00082">
    <property type="entry name" value="Peptidase_S8"/>
    <property type="match status" value="1"/>
</dbReference>
<evidence type="ECO:0000256" key="4">
    <source>
        <dbReference type="ARBA" id="ARBA00022801"/>
    </source>
</evidence>
<gene>
    <name evidence="9" type="ORF">MAA_09523</name>
</gene>
<dbReference type="PROSITE" id="PS51892">
    <property type="entry name" value="SUBTILASE"/>
    <property type="match status" value="1"/>
</dbReference>
<dbReference type="InterPro" id="IPR015500">
    <property type="entry name" value="Peptidase_S8_subtilisin-rel"/>
</dbReference>
<accession>E9FB74</accession>
<sequence length="807" mass="86152">MNELANIGLAFSSLSSHLQSWAKFAMLRSSLVAVLCLAAAPFVHVHAQNGTSVKKGFRHFLILECEDGQALEPVIQAVEKNGNQVRRKFESKIFRGLSVKLVGRDMEQIEGVKKIWRVQDSFIDTWSFARRGQDLQEETWGPLPTKPPLTAARQPTCNKTTVESMCGSNIPEFQWPHIMTQVDLLHKQGFIGSNITIGLVDSGVDYKHPALGGCFGKGCKVAFGDNLAQDKDGGDPMDCTGHGTAVAGVLAGYDEAGGFVGVAPNATLGAYRVLDCNNKGQEDDFMAGLIRAFDDGVQIIVSSAVIQTINWASSPSAIIASRIVSNGVPCIIGVGNLQDLGLFSTSIPSTGRGVIAVTSFGQADDSTTGAILGSNSASGPTWDLDIKPNVGAPGRRVRLVNLGRGYTVDSGTSFAAPFIGGIVALIAEARRTFDPILIASLLTTYAAPQINPYENEGSEYYSVARQGGGLVQAWEACRATTLVHPSALIFNDTDHRPSSIDLAITNKAESEVTYELSNLPALSVYTLTKDAIWAGESQESISAGAAVTLSENSLRLRPGQSATIQVSASEPQNLDTSRLPVWSGWIAINGSDGSRLTIPYQGLGGSLQSATIFDANKKRLDMQVDSSQTAYDMSERQAFLLTPPPANSSQQFAKVSAQLLGKYANDLWTGRPVAVFYLVFGSPQVQIHVVPLEICTRQDPPPHPGNTTVSSASAPADRLCVPESMVTDIGGVKSLGQVLGYPKDFVRRGRLEAVWDGSLARGEYAPPGSYKLVARALAIFGDANNQSHWQTVESVQFAITYNPATAA</sequence>
<keyword evidence="4 6" id="KW-0378">Hydrolase</keyword>
<dbReference type="GO" id="GO:0016020">
    <property type="term" value="C:membrane"/>
    <property type="evidence" value="ECO:0007669"/>
    <property type="project" value="InterPro"/>
</dbReference>
<comment type="caution">
    <text evidence="9">The sequence shown here is derived from an EMBL/GenBank/DDBJ whole genome shotgun (WGS) entry which is preliminary data.</text>
</comment>
<feature type="domain" description="Peptidase S8/S53" evidence="7">
    <location>
        <begin position="192"/>
        <end position="446"/>
    </location>
</feature>
<name>E9FB74_METRA</name>
<keyword evidence="10" id="KW-1185">Reference proteome</keyword>
<reference evidence="9 10" key="2">
    <citation type="journal article" date="2014" name="Proc. Natl. Acad. Sci. U.S.A.">
        <title>Trajectory and genomic determinants of fungal-pathogen speciation and host adaptation.</title>
        <authorList>
            <person name="Hu X."/>
            <person name="Xiao G."/>
            <person name="Zheng P."/>
            <person name="Shang Y."/>
            <person name="Su Y."/>
            <person name="Zhang X."/>
            <person name="Liu X."/>
            <person name="Zhan S."/>
            <person name="St Leger R.J."/>
            <person name="Wang C."/>
        </authorList>
    </citation>
    <scope>GENOME REANNOTATION</scope>
    <source>
        <strain evidence="10">ARSEF 23 / ATCC MYA-3075</strain>
    </source>
</reference>
<dbReference type="GO" id="GO:0006508">
    <property type="term" value="P:proteolysis"/>
    <property type="evidence" value="ECO:0007669"/>
    <property type="project" value="UniProtKB-KW"/>
</dbReference>
<dbReference type="Gene3D" id="3.40.50.200">
    <property type="entry name" value="Peptidase S8/S53 domain"/>
    <property type="match status" value="1"/>
</dbReference>
<dbReference type="GeneID" id="19263809"/>
<dbReference type="CDD" id="cd07489">
    <property type="entry name" value="Peptidases_S8_5"/>
    <property type="match status" value="1"/>
</dbReference>
<dbReference type="EMBL" id="ADNJ02000004">
    <property type="protein sequence ID" value="EFY95074.2"/>
    <property type="molecule type" value="Genomic_DNA"/>
</dbReference>
<dbReference type="PANTHER" id="PTHR43806">
    <property type="entry name" value="PEPTIDASE S8"/>
    <property type="match status" value="1"/>
</dbReference>
<dbReference type="HOGENOM" id="CLU_003559_3_2_1"/>
<evidence type="ECO:0000313" key="10">
    <source>
        <dbReference type="Proteomes" id="UP000002498"/>
    </source>
</evidence>
<evidence type="ECO:0000256" key="2">
    <source>
        <dbReference type="ARBA" id="ARBA00022670"/>
    </source>
</evidence>
<dbReference type="Pfam" id="PF06280">
    <property type="entry name" value="fn3_5"/>
    <property type="match status" value="1"/>
</dbReference>
<evidence type="ECO:0000259" key="7">
    <source>
        <dbReference type="Pfam" id="PF00082"/>
    </source>
</evidence>
<dbReference type="SUPFAM" id="SSF52743">
    <property type="entry name" value="Subtilisin-like"/>
    <property type="match status" value="1"/>
</dbReference>
<dbReference type="GO" id="GO:0004252">
    <property type="term" value="F:serine-type endopeptidase activity"/>
    <property type="evidence" value="ECO:0007669"/>
    <property type="project" value="UniProtKB-UniRule"/>
</dbReference>
<dbReference type="InterPro" id="IPR023827">
    <property type="entry name" value="Peptidase_S8_Asp-AS"/>
</dbReference>
<dbReference type="PROSITE" id="PS00137">
    <property type="entry name" value="SUBTILASE_HIS"/>
    <property type="match status" value="1"/>
</dbReference>
<comment type="similarity">
    <text evidence="1 6">Belongs to the peptidase S8 family.</text>
</comment>
<evidence type="ECO:0000313" key="9">
    <source>
        <dbReference type="EMBL" id="EFY95074.2"/>
    </source>
</evidence>
<evidence type="ECO:0000256" key="5">
    <source>
        <dbReference type="ARBA" id="ARBA00022825"/>
    </source>
</evidence>
<dbReference type="RefSeq" id="XP_007825712.2">
    <property type="nucleotide sequence ID" value="XM_007827521.2"/>
</dbReference>
<dbReference type="InterPro" id="IPR000209">
    <property type="entry name" value="Peptidase_S8/S53_dom"/>
</dbReference>
<reference evidence="9 10" key="1">
    <citation type="journal article" date="2011" name="PLoS Genet.">
        <title>Genome sequencing and comparative transcriptomics of the model entomopathogenic fungi Metarhizium anisopliae and M. acridum.</title>
        <authorList>
            <person name="Gao Q."/>
            <person name="Jin K."/>
            <person name="Ying S.H."/>
            <person name="Zhang Y."/>
            <person name="Xiao G."/>
            <person name="Shang Y."/>
            <person name="Duan Z."/>
            <person name="Hu X."/>
            <person name="Xie X.Q."/>
            <person name="Zhou G."/>
            <person name="Peng G."/>
            <person name="Luo Z."/>
            <person name="Huang W."/>
            <person name="Wang B."/>
            <person name="Fang W."/>
            <person name="Wang S."/>
            <person name="Zhong Y."/>
            <person name="Ma L.J."/>
            <person name="St Leger R.J."/>
            <person name="Zhao G.P."/>
            <person name="Pei Y."/>
            <person name="Feng M.G."/>
            <person name="Xia Y."/>
            <person name="Wang C."/>
        </authorList>
    </citation>
    <scope>NUCLEOTIDE SEQUENCE [LARGE SCALE GENOMIC DNA]</scope>
    <source>
        <strain evidence="10">ARSEF 23 / ATCC MYA-3075</strain>
    </source>
</reference>
<feature type="active site" description="Charge relay system" evidence="6">
    <location>
        <position position="201"/>
    </location>
</feature>
<dbReference type="InterPro" id="IPR010435">
    <property type="entry name" value="C5a/SBT2-like_Fn3"/>
</dbReference>
<dbReference type="Proteomes" id="UP000002498">
    <property type="component" value="Unassembled WGS sequence"/>
</dbReference>
<evidence type="ECO:0000256" key="3">
    <source>
        <dbReference type="ARBA" id="ARBA00022729"/>
    </source>
</evidence>
<proteinExistence type="inferred from homology"/>
<dbReference type="PRINTS" id="PR00723">
    <property type="entry name" value="SUBTILISIN"/>
</dbReference>
<keyword evidence="2 6" id="KW-0645">Protease</keyword>
<dbReference type="PANTHER" id="PTHR43806:SF66">
    <property type="entry name" value="SERIN ENDOPEPTIDASE"/>
    <property type="match status" value="1"/>
</dbReference>
<evidence type="ECO:0000256" key="1">
    <source>
        <dbReference type="ARBA" id="ARBA00011073"/>
    </source>
</evidence>
<keyword evidence="5 6" id="KW-0720">Serine protease</keyword>
<dbReference type="PROSITE" id="PS00136">
    <property type="entry name" value="SUBTILASE_ASP"/>
    <property type="match status" value="1"/>
</dbReference>
<dbReference type="InterPro" id="IPR022398">
    <property type="entry name" value="Peptidase_S8_His-AS"/>
</dbReference>
<dbReference type="InterPro" id="IPR034187">
    <property type="entry name" value="Peptidases_S8_5"/>
</dbReference>
<dbReference type="AlphaFoldDB" id="E9FB74"/>
<keyword evidence="3" id="KW-0732">Signal</keyword>
<dbReference type="OrthoDB" id="10256524at2759"/>
<feature type="active site" description="Charge relay system" evidence="6">
    <location>
        <position position="242"/>
    </location>
</feature>